<feature type="compositionally biased region" description="Basic and acidic residues" evidence="1">
    <location>
        <begin position="282"/>
        <end position="311"/>
    </location>
</feature>
<protein>
    <submittedName>
        <fullName evidence="2">Centrosomal protein of 170 kDa protein B-like</fullName>
    </submittedName>
</protein>
<feature type="region of interest" description="Disordered" evidence="1">
    <location>
        <begin position="141"/>
        <end position="242"/>
    </location>
</feature>
<gene>
    <name evidence="2" type="primary">Cep170b-L</name>
    <name evidence="2" type="ORF">Hamer_G017483</name>
</gene>
<feature type="compositionally biased region" description="Polar residues" evidence="1">
    <location>
        <begin position="206"/>
        <end position="221"/>
    </location>
</feature>
<feature type="compositionally biased region" description="Polar residues" evidence="1">
    <location>
        <begin position="312"/>
        <end position="338"/>
    </location>
</feature>
<feature type="compositionally biased region" description="Polar residues" evidence="1">
    <location>
        <begin position="233"/>
        <end position="242"/>
    </location>
</feature>
<keyword evidence="3" id="KW-1185">Reference proteome</keyword>
<feature type="region of interest" description="Disordered" evidence="1">
    <location>
        <begin position="282"/>
        <end position="418"/>
    </location>
</feature>
<dbReference type="EMBL" id="JAHLQT010031743">
    <property type="protein sequence ID" value="KAG7160030.1"/>
    <property type="molecule type" value="Genomic_DNA"/>
</dbReference>
<name>A0A8J5JQV8_HOMAM</name>
<accession>A0A8J5JQV8</accession>
<comment type="caution">
    <text evidence="2">The sequence shown here is derived from an EMBL/GenBank/DDBJ whole genome shotgun (WGS) entry which is preliminary data.</text>
</comment>
<feature type="compositionally biased region" description="Basic and acidic residues" evidence="1">
    <location>
        <begin position="186"/>
        <end position="203"/>
    </location>
</feature>
<proteinExistence type="predicted"/>
<organism evidence="2 3">
    <name type="scientific">Homarus americanus</name>
    <name type="common">American lobster</name>
    <dbReference type="NCBI Taxonomy" id="6706"/>
    <lineage>
        <taxon>Eukaryota</taxon>
        <taxon>Metazoa</taxon>
        <taxon>Ecdysozoa</taxon>
        <taxon>Arthropoda</taxon>
        <taxon>Crustacea</taxon>
        <taxon>Multicrustacea</taxon>
        <taxon>Malacostraca</taxon>
        <taxon>Eumalacostraca</taxon>
        <taxon>Eucarida</taxon>
        <taxon>Decapoda</taxon>
        <taxon>Pleocyemata</taxon>
        <taxon>Astacidea</taxon>
        <taxon>Nephropoidea</taxon>
        <taxon>Nephropidae</taxon>
        <taxon>Homarus</taxon>
    </lineage>
</organism>
<feature type="compositionally biased region" description="Basic and acidic residues" evidence="1">
    <location>
        <begin position="339"/>
        <end position="352"/>
    </location>
</feature>
<sequence length="418" mass="45959">MHYGGLVQCADYFRNKSQGSVGHRNTSGTKICGQGDEAWKYSVPGNSNYKNIMCDKKTGYRKVAQDLHINRSLSVYNRGNKSSLPKANGSNRNTLSQMNRSKIVERGEVRVTPGIRMSPKKVDFISFIAWRPEAKQLPVIKVEERSGKPPVGRPRSGTIGATGLQQGRRGGGYHSEGYFSSDQDDEGPRRTDLKSPHSPRTPELRSPQTPQRLVRSSSQDSAKGASLRMRTPSPDNASRASHAMTLNESASYLIEKLMNNTPESQRYDPMLTQALELMKQPGKTEGRTCCKADKKPTVAEVTGRSKSEKGTKSTVKMTPEGQKQSNSANSLSSCQTYDVKQELESVGGKEEKDDVSEAGTYTIEKDSSSPEVEQARNDIDRVFGVSGTESEVDVVTPRGNAPTEEAWTPTPESDKFKV</sequence>
<evidence type="ECO:0000313" key="2">
    <source>
        <dbReference type="EMBL" id="KAG7160030.1"/>
    </source>
</evidence>
<dbReference type="Proteomes" id="UP000747542">
    <property type="component" value="Unassembled WGS sequence"/>
</dbReference>
<evidence type="ECO:0000313" key="3">
    <source>
        <dbReference type="Proteomes" id="UP000747542"/>
    </source>
</evidence>
<reference evidence="2" key="1">
    <citation type="journal article" date="2021" name="Sci. Adv.">
        <title>The American lobster genome reveals insights on longevity, neural, and immune adaptations.</title>
        <authorList>
            <person name="Polinski J.M."/>
            <person name="Zimin A.V."/>
            <person name="Clark K.F."/>
            <person name="Kohn A.B."/>
            <person name="Sadowski N."/>
            <person name="Timp W."/>
            <person name="Ptitsyn A."/>
            <person name="Khanna P."/>
            <person name="Romanova D.Y."/>
            <person name="Williams P."/>
            <person name="Greenwood S.J."/>
            <person name="Moroz L.L."/>
            <person name="Walt D.R."/>
            <person name="Bodnar A.G."/>
        </authorList>
    </citation>
    <scope>NUCLEOTIDE SEQUENCE</scope>
    <source>
        <strain evidence="2">GMGI-L3</strain>
    </source>
</reference>
<feature type="compositionally biased region" description="Basic and acidic residues" evidence="1">
    <location>
        <begin position="363"/>
        <end position="381"/>
    </location>
</feature>
<evidence type="ECO:0000256" key="1">
    <source>
        <dbReference type="SAM" id="MobiDB-lite"/>
    </source>
</evidence>
<dbReference type="AlphaFoldDB" id="A0A8J5JQV8"/>